<feature type="coiled-coil region" evidence="1">
    <location>
        <begin position="163"/>
        <end position="215"/>
    </location>
</feature>
<proteinExistence type="predicted"/>
<evidence type="ECO:0000313" key="3">
    <source>
        <dbReference type="EMBL" id="OMJ94458.1"/>
    </source>
</evidence>
<evidence type="ECO:0000256" key="2">
    <source>
        <dbReference type="SAM" id="MobiDB-lite"/>
    </source>
</evidence>
<comment type="caution">
    <text evidence="3">The sequence shown here is derived from an EMBL/GenBank/DDBJ whole genome shotgun (WGS) entry which is preliminary data.</text>
</comment>
<evidence type="ECO:0000256" key="1">
    <source>
        <dbReference type="SAM" id="Coils"/>
    </source>
</evidence>
<keyword evidence="1" id="KW-0175">Coiled coil</keyword>
<feature type="region of interest" description="Disordered" evidence="2">
    <location>
        <begin position="122"/>
        <end position="144"/>
    </location>
</feature>
<evidence type="ECO:0000313" key="4">
    <source>
        <dbReference type="Proteomes" id="UP000187209"/>
    </source>
</evidence>
<name>A0A1R2CZL9_9CILI</name>
<dbReference type="Proteomes" id="UP000187209">
    <property type="component" value="Unassembled WGS sequence"/>
</dbReference>
<dbReference type="EMBL" id="MPUH01000026">
    <property type="protein sequence ID" value="OMJ94458.1"/>
    <property type="molecule type" value="Genomic_DNA"/>
</dbReference>
<accession>A0A1R2CZL9</accession>
<organism evidence="3 4">
    <name type="scientific">Stentor coeruleus</name>
    <dbReference type="NCBI Taxonomy" id="5963"/>
    <lineage>
        <taxon>Eukaryota</taxon>
        <taxon>Sar</taxon>
        <taxon>Alveolata</taxon>
        <taxon>Ciliophora</taxon>
        <taxon>Postciliodesmatophora</taxon>
        <taxon>Heterotrichea</taxon>
        <taxon>Heterotrichida</taxon>
        <taxon>Stentoridae</taxon>
        <taxon>Stentor</taxon>
    </lineage>
</organism>
<sequence>MTENYFLTLEKFEGQLDTRQKNIFISIDDNKVGECSLDALPANFPISLPGIITINIHDQNPQSKPSSLSFHSNLISQDWYYWFPISPNTETTLSSLPLNALQPRILLSLLKEIIPLTLELPDAQSSTNPKPPLSNEHPHISDPEILNTKNNVFYENADNERIIQYYQNLVQSLESELKNQKKTSEDNIENYKSQIADLNHKLDQEKQNRLNLEANLLNLNPDQPLKTLKISSLILNQKLNLDRNFKVQSQQNIIIKPQKSLIKHKHSFSFINDSETLERKVNEILMKLKLVGLLKKAKETNFLIGAKTITLCLKKGEVICKNGIPLESYIFKNCSTEIENFLRIRSGTTMRKNASSNSPLNFRKVRVLDTQ</sequence>
<reference evidence="3 4" key="1">
    <citation type="submission" date="2016-11" db="EMBL/GenBank/DDBJ databases">
        <title>The macronuclear genome of Stentor coeruleus: a giant cell with tiny introns.</title>
        <authorList>
            <person name="Slabodnick M."/>
            <person name="Ruby J.G."/>
            <person name="Reiff S.B."/>
            <person name="Swart E.C."/>
            <person name="Gosai S."/>
            <person name="Prabakaran S."/>
            <person name="Witkowska E."/>
            <person name="Larue G.E."/>
            <person name="Fisher S."/>
            <person name="Freeman R.M."/>
            <person name="Gunawardena J."/>
            <person name="Chu W."/>
            <person name="Stover N.A."/>
            <person name="Gregory B.D."/>
            <person name="Nowacki M."/>
            <person name="Derisi J."/>
            <person name="Roy S.W."/>
            <person name="Marshall W.F."/>
            <person name="Sood P."/>
        </authorList>
    </citation>
    <scope>NUCLEOTIDE SEQUENCE [LARGE SCALE GENOMIC DNA]</scope>
    <source>
        <strain evidence="3">WM001</strain>
    </source>
</reference>
<gene>
    <name evidence="3" type="ORF">SteCoe_2362</name>
</gene>
<keyword evidence="4" id="KW-1185">Reference proteome</keyword>
<protein>
    <submittedName>
        <fullName evidence="3">Uncharacterized protein</fullName>
    </submittedName>
</protein>
<dbReference type="AlphaFoldDB" id="A0A1R2CZL9"/>